<dbReference type="InterPro" id="IPR010496">
    <property type="entry name" value="AL/BT2_dom"/>
</dbReference>
<reference evidence="3 4" key="1">
    <citation type="journal article" date="2011" name="Stand. Genomic Sci.">
        <title>Complete genome sequence of Haliscomenobacter hydrossis type strain (O).</title>
        <authorList>
            <consortium name="US DOE Joint Genome Institute (JGI-PGF)"/>
            <person name="Daligault H."/>
            <person name="Lapidus A."/>
            <person name="Zeytun A."/>
            <person name="Nolan M."/>
            <person name="Lucas S."/>
            <person name="Del Rio T.G."/>
            <person name="Tice H."/>
            <person name="Cheng J.F."/>
            <person name="Tapia R."/>
            <person name="Han C."/>
            <person name="Goodwin L."/>
            <person name="Pitluck S."/>
            <person name="Liolios K."/>
            <person name="Pagani I."/>
            <person name="Ivanova N."/>
            <person name="Huntemann M."/>
            <person name="Mavromatis K."/>
            <person name="Mikhailova N."/>
            <person name="Pati A."/>
            <person name="Chen A."/>
            <person name="Palaniappan K."/>
            <person name="Land M."/>
            <person name="Hauser L."/>
            <person name="Brambilla E.M."/>
            <person name="Rohde M."/>
            <person name="Verbarg S."/>
            <person name="Goker M."/>
            <person name="Bristow J."/>
            <person name="Eisen J.A."/>
            <person name="Markowitz V."/>
            <person name="Hugenholtz P."/>
            <person name="Kyrpides N.C."/>
            <person name="Klenk H.P."/>
            <person name="Woyke T."/>
        </authorList>
    </citation>
    <scope>NUCLEOTIDE SEQUENCE [LARGE SCALE GENOMIC DNA]</scope>
    <source>
        <strain evidence="4">ATCC 27775 / DSM 1100 / LMG 10767 / O</strain>
    </source>
</reference>
<name>F4L3Y0_HALH1</name>
<keyword evidence="1" id="KW-1133">Transmembrane helix</keyword>
<protein>
    <recommendedName>
        <fullName evidence="2">3-keto-alpha-glucoside-1,2-lyase/3-keto-2-hydroxy-glucal hydratase domain-containing protein</fullName>
    </recommendedName>
</protein>
<keyword evidence="4" id="KW-1185">Reference proteome</keyword>
<keyword evidence="1" id="KW-0472">Membrane</keyword>
<dbReference type="KEGG" id="hhy:Halhy_1812"/>
<dbReference type="EMBL" id="CP002691">
    <property type="protein sequence ID" value="AEE49697.1"/>
    <property type="molecule type" value="Genomic_DNA"/>
</dbReference>
<dbReference type="AlphaFoldDB" id="F4L3Y0"/>
<reference key="2">
    <citation type="submission" date="2011-04" db="EMBL/GenBank/DDBJ databases">
        <title>Complete sequence of chromosome of Haliscomenobacter hydrossis DSM 1100.</title>
        <authorList>
            <consortium name="US DOE Joint Genome Institute (JGI-PGF)"/>
            <person name="Lucas S."/>
            <person name="Han J."/>
            <person name="Lapidus A."/>
            <person name="Bruce D."/>
            <person name="Goodwin L."/>
            <person name="Pitluck S."/>
            <person name="Peters L."/>
            <person name="Kyrpides N."/>
            <person name="Mavromatis K."/>
            <person name="Ivanova N."/>
            <person name="Ovchinnikova G."/>
            <person name="Pagani I."/>
            <person name="Daligault H."/>
            <person name="Detter J.C."/>
            <person name="Han C."/>
            <person name="Land M."/>
            <person name="Hauser L."/>
            <person name="Markowitz V."/>
            <person name="Cheng J.-F."/>
            <person name="Hugenholtz P."/>
            <person name="Woyke T."/>
            <person name="Wu D."/>
            <person name="Verbarg S."/>
            <person name="Frueling A."/>
            <person name="Brambilla E."/>
            <person name="Klenk H.-P."/>
            <person name="Eisen J.A."/>
        </authorList>
    </citation>
    <scope>NUCLEOTIDE SEQUENCE</scope>
    <source>
        <strain>DSM 1100</strain>
    </source>
</reference>
<evidence type="ECO:0000313" key="4">
    <source>
        <dbReference type="Proteomes" id="UP000008461"/>
    </source>
</evidence>
<feature type="domain" description="3-keto-alpha-glucoside-1,2-lyase/3-keto-2-hydroxy-glucal hydratase" evidence="2">
    <location>
        <begin position="84"/>
        <end position="249"/>
    </location>
</feature>
<organism evidence="3 4">
    <name type="scientific">Haliscomenobacter hydrossis (strain ATCC 27775 / DSM 1100 / LMG 10767 / O)</name>
    <dbReference type="NCBI Taxonomy" id="760192"/>
    <lineage>
        <taxon>Bacteria</taxon>
        <taxon>Pseudomonadati</taxon>
        <taxon>Bacteroidota</taxon>
        <taxon>Saprospiria</taxon>
        <taxon>Saprospirales</taxon>
        <taxon>Haliscomenobacteraceae</taxon>
        <taxon>Haliscomenobacter</taxon>
    </lineage>
</organism>
<dbReference type="Proteomes" id="UP000008461">
    <property type="component" value="Chromosome"/>
</dbReference>
<dbReference type="Gene3D" id="2.60.120.560">
    <property type="entry name" value="Exo-inulinase, domain 1"/>
    <property type="match status" value="1"/>
</dbReference>
<dbReference type="OrthoDB" id="118532at2"/>
<dbReference type="STRING" id="760192.Halhy_1812"/>
<evidence type="ECO:0000256" key="1">
    <source>
        <dbReference type="SAM" id="Phobius"/>
    </source>
</evidence>
<gene>
    <name evidence="3" type="ordered locus">Halhy_1812</name>
</gene>
<feature type="transmembrane region" description="Helical" evidence="1">
    <location>
        <begin position="37"/>
        <end position="56"/>
    </location>
</feature>
<dbReference type="eggNOG" id="ENOG5030BG5">
    <property type="taxonomic scope" value="Bacteria"/>
</dbReference>
<evidence type="ECO:0000313" key="3">
    <source>
        <dbReference type="EMBL" id="AEE49697.1"/>
    </source>
</evidence>
<accession>F4L3Y0</accession>
<keyword evidence="1" id="KW-0812">Transmembrane</keyword>
<sequence length="257" mass="29325">MHDILHCVNIIVASTPRKSKTFEEGFWRCRSTQNTQIMKNTIVSMFFFLLASFGFAQKKLAFNLSDALQKNKINVVYRQIQVLEDGDKKGVRLSKEREEGLAWLKGVKFSEGTIEFDVKGQDVFQQSFVGVAFHAQNDSTYDAVYFRPFNFYAKDSVRYIHAVQYVAHPQYPWKKLRDERNAQFEKAIPNAPNPNEWFHAKVVVKGKSVQVFVNDRKEAVLKVEKLSVFSKGQIGLFVGDGSGGDFANLVISKKIVP</sequence>
<proteinExistence type="predicted"/>
<dbReference type="HOGENOM" id="CLU_094527_0_0_10"/>
<dbReference type="Pfam" id="PF06439">
    <property type="entry name" value="3keto-disac_hyd"/>
    <property type="match status" value="1"/>
</dbReference>
<evidence type="ECO:0000259" key="2">
    <source>
        <dbReference type="Pfam" id="PF06439"/>
    </source>
</evidence>
<dbReference type="GO" id="GO:0016787">
    <property type="term" value="F:hydrolase activity"/>
    <property type="evidence" value="ECO:0007669"/>
    <property type="project" value="InterPro"/>
</dbReference>